<dbReference type="AlphaFoldDB" id="A0AA38XLB1"/>
<reference evidence="3" key="1">
    <citation type="submission" date="2022-10" db="EMBL/GenBank/DDBJ databases">
        <title>Culturing micro-colonial fungi from biological soil crusts in the Mojave desert and describing Neophaeococcomyces mojavensis, and introducing the new genera and species Taxawa tesnikishii.</title>
        <authorList>
            <person name="Kurbessoian T."/>
            <person name="Stajich J.E."/>
        </authorList>
    </citation>
    <scope>NUCLEOTIDE SEQUENCE</scope>
    <source>
        <strain evidence="3">TK_41</strain>
    </source>
</reference>
<feature type="transmembrane region" description="Helical" evidence="2">
    <location>
        <begin position="135"/>
        <end position="157"/>
    </location>
</feature>
<evidence type="ECO:0000256" key="1">
    <source>
        <dbReference type="SAM" id="MobiDB-lite"/>
    </source>
</evidence>
<protein>
    <submittedName>
        <fullName evidence="3">Uncharacterized protein</fullName>
    </submittedName>
</protein>
<organism evidence="3 4">
    <name type="scientific">Cladophialophora chaetospira</name>
    <dbReference type="NCBI Taxonomy" id="386627"/>
    <lineage>
        <taxon>Eukaryota</taxon>
        <taxon>Fungi</taxon>
        <taxon>Dikarya</taxon>
        <taxon>Ascomycota</taxon>
        <taxon>Pezizomycotina</taxon>
        <taxon>Eurotiomycetes</taxon>
        <taxon>Chaetothyriomycetidae</taxon>
        <taxon>Chaetothyriales</taxon>
        <taxon>Herpotrichiellaceae</taxon>
        <taxon>Cladophialophora</taxon>
    </lineage>
</organism>
<proteinExistence type="predicted"/>
<comment type="caution">
    <text evidence="3">The sequence shown here is derived from an EMBL/GenBank/DDBJ whole genome shotgun (WGS) entry which is preliminary data.</text>
</comment>
<gene>
    <name evidence="3" type="ORF">H2200_001162</name>
</gene>
<name>A0AA38XLB1_9EURO</name>
<evidence type="ECO:0000256" key="2">
    <source>
        <dbReference type="SAM" id="Phobius"/>
    </source>
</evidence>
<feature type="transmembrane region" description="Helical" evidence="2">
    <location>
        <begin position="214"/>
        <end position="234"/>
    </location>
</feature>
<keyword evidence="2" id="KW-0472">Membrane</keyword>
<feature type="transmembrane region" description="Helical" evidence="2">
    <location>
        <begin position="737"/>
        <end position="761"/>
    </location>
</feature>
<dbReference type="EMBL" id="JAPDRK010000002">
    <property type="protein sequence ID" value="KAJ9615088.1"/>
    <property type="molecule type" value="Genomic_DNA"/>
</dbReference>
<keyword evidence="4" id="KW-1185">Reference proteome</keyword>
<dbReference type="Proteomes" id="UP001172673">
    <property type="component" value="Unassembled WGS sequence"/>
</dbReference>
<keyword evidence="2" id="KW-0812">Transmembrane</keyword>
<sequence>MRLKPQGDQYKDWMASEFVGFQQAVEAPEVEAPVVEATKIEASAVGATAVEAREVEVPAVEVPKVEAPAVNTAHSVETDILLQDASKCVPEEPHNSRTGVTHVLILAATLFGCTLLVLAAVSYLSFVWYGGPNGHVWKSIIMSNWVATSVAICGIVIRWTTSLQMSVCTSLLASDFLRTGVPVSRAPRLSALRHNNSGPLDLFYVLMDWSRDAFHLHGFLLVTVAVLLTLLLQLSSTLLVSDLATAPYETFNNFTSGRVLTDISQADLSDHYYSDALMTTAPSYPLFAEYSSGHNAIDGVDDTGPVIRALLPVSADDGRADILSFAGNATIFDARWICTRPRITGATMEGGEGGVWLSGSASHSKMIPPMVTGNESAPFNCTLPVTKDGSWAWTAVTCPTNSVNAAIGLVSGIDTVYNASTLHPMLNMTQLIGDPKGSYESRPWSLPYAAAADMTLGYFDWPVGLSFLLINMTHLIVPKGSIAPGDHSYYSVSFNDSSAWRTKPRGPWSQLSSDQPGGLVFNSYNPTVAAGYDVHPQNGFKFAIDVSFCSPGFDGRVKSVNVEARRDTASDEPTSISGGLQQLIPGPDATSRAERGVMTMNSTALFQQLSYERDLILRDRLVSPVFPTSSIFDWDVVSSKILPLDTRYWFDSEFLTGGEVPDYSSDDSQTVRSVSEDRVALFQEILQTTNSPALVMQSITHTILTDRYYKYQSYFTNRSTQTLTYSKDAIQPVRTRGYIIVVSAIAAHLVLVIYICIVLGVMKGTKEAINSIDQAWQAHVQIATIAANEALSGVCTTTSTDSQVEEALKRRGLKNKVFKLEHTPEGEIVFTAKG</sequence>
<evidence type="ECO:0000313" key="3">
    <source>
        <dbReference type="EMBL" id="KAJ9615088.1"/>
    </source>
</evidence>
<evidence type="ECO:0000313" key="4">
    <source>
        <dbReference type="Proteomes" id="UP001172673"/>
    </source>
</evidence>
<keyword evidence="2" id="KW-1133">Transmembrane helix</keyword>
<accession>A0AA38XLB1</accession>
<feature type="transmembrane region" description="Helical" evidence="2">
    <location>
        <begin position="103"/>
        <end position="129"/>
    </location>
</feature>
<feature type="region of interest" description="Disordered" evidence="1">
    <location>
        <begin position="566"/>
        <end position="589"/>
    </location>
</feature>
<feature type="compositionally biased region" description="Polar residues" evidence="1">
    <location>
        <begin position="571"/>
        <end position="580"/>
    </location>
</feature>